<comment type="caution">
    <text evidence="1">The sequence shown here is derived from an EMBL/GenBank/DDBJ whole genome shotgun (WGS) entry which is preliminary data.</text>
</comment>
<accession>A0AA38LEI0</accession>
<feature type="non-terminal residue" evidence="1">
    <location>
        <position position="67"/>
    </location>
</feature>
<reference evidence="1 2" key="1">
    <citation type="journal article" date="2021" name="Nat. Plants">
        <title>The Taxus genome provides insights into paclitaxel biosynthesis.</title>
        <authorList>
            <person name="Xiong X."/>
            <person name="Gou J."/>
            <person name="Liao Q."/>
            <person name="Li Y."/>
            <person name="Zhou Q."/>
            <person name="Bi G."/>
            <person name="Li C."/>
            <person name="Du R."/>
            <person name="Wang X."/>
            <person name="Sun T."/>
            <person name="Guo L."/>
            <person name="Liang H."/>
            <person name="Lu P."/>
            <person name="Wu Y."/>
            <person name="Zhang Z."/>
            <person name="Ro D.K."/>
            <person name="Shang Y."/>
            <person name="Huang S."/>
            <person name="Yan J."/>
        </authorList>
    </citation>
    <scope>NUCLEOTIDE SEQUENCE [LARGE SCALE GENOMIC DNA]</scope>
    <source>
        <strain evidence="1">Ta-2019</strain>
    </source>
</reference>
<dbReference type="AlphaFoldDB" id="A0AA38LEI0"/>
<gene>
    <name evidence="1" type="ORF">KI387_015600</name>
</gene>
<name>A0AA38LEI0_TAXCH</name>
<feature type="non-terminal residue" evidence="1">
    <location>
        <position position="1"/>
    </location>
</feature>
<evidence type="ECO:0000313" key="2">
    <source>
        <dbReference type="Proteomes" id="UP000824469"/>
    </source>
</evidence>
<keyword evidence="2" id="KW-1185">Reference proteome</keyword>
<sequence length="67" mass="7878">PGVARETYDVIYYRWLLEGLSGVDIIRNPYIGYPSYRGMVDDLEGLPLLRWIQGQRADEHEMIHVDR</sequence>
<dbReference type="Proteomes" id="UP000824469">
    <property type="component" value="Unassembled WGS sequence"/>
</dbReference>
<evidence type="ECO:0000313" key="1">
    <source>
        <dbReference type="EMBL" id="KAH9320961.1"/>
    </source>
</evidence>
<dbReference type="EMBL" id="JAHRHJ020000003">
    <property type="protein sequence ID" value="KAH9320961.1"/>
    <property type="molecule type" value="Genomic_DNA"/>
</dbReference>
<protein>
    <submittedName>
        <fullName evidence="1">Uncharacterized protein</fullName>
    </submittedName>
</protein>
<organism evidence="1 2">
    <name type="scientific">Taxus chinensis</name>
    <name type="common">Chinese yew</name>
    <name type="synonym">Taxus wallichiana var. chinensis</name>
    <dbReference type="NCBI Taxonomy" id="29808"/>
    <lineage>
        <taxon>Eukaryota</taxon>
        <taxon>Viridiplantae</taxon>
        <taxon>Streptophyta</taxon>
        <taxon>Embryophyta</taxon>
        <taxon>Tracheophyta</taxon>
        <taxon>Spermatophyta</taxon>
        <taxon>Pinopsida</taxon>
        <taxon>Pinidae</taxon>
        <taxon>Conifers II</taxon>
        <taxon>Cupressales</taxon>
        <taxon>Taxaceae</taxon>
        <taxon>Taxus</taxon>
    </lineage>
</organism>
<proteinExistence type="predicted"/>